<proteinExistence type="predicted"/>
<gene>
    <name evidence="2" type="ORF">GCM10010421_33590</name>
</gene>
<comment type="caution">
    <text evidence="2">The sequence shown here is derived from an EMBL/GenBank/DDBJ whole genome shotgun (WGS) entry which is preliminary data.</text>
</comment>
<evidence type="ECO:0008006" key="4">
    <source>
        <dbReference type="Google" id="ProtNLM"/>
    </source>
</evidence>
<keyword evidence="3" id="KW-1185">Reference proteome</keyword>
<evidence type="ECO:0000313" key="2">
    <source>
        <dbReference type="EMBL" id="GAA2440426.1"/>
    </source>
</evidence>
<name>A0ABP5WYT4_9ACTN</name>
<dbReference type="Proteomes" id="UP001500460">
    <property type="component" value="Unassembled WGS sequence"/>
</dbReference>
<evidence type="ECO:0000256" key="1">
    <source>
        <dbReference type="SAM" id="MobiDB-lite"/>
    </source>
</evidence>
<organism evidence="2 3">
    <name type="scientific">Streptomyces glaucus</name>
    <dbReference type="NCBI Taxonomy" id="284029"/>
    <lineage>
        <taxon>Bacteria</taxon>
        <taxon>Bacillati</taxon>
        <taxon>Actinomycetota</taxon>
        <taxon>Actinomycetes</taxon>
        <taxon>Kitasatosporales</taxon>
        <taxon>Streptomycetaceae</taxon>
        <taxon>Streptomyces</taxon>
    </lineage>
</organism>
<evidence type="ECO:0000313" key="3">
    <source>
        <dbReference type="Proteomes" id="UP001500460"/>
    </source>
</evidence>
<accession>A0ABP5WYT4</accession>
<feature type="compositionally biased region" description="Basic and acidic residues" evidence="1">
    <location>
        <begin position="29"/>
        <end position="39"/>
    </location>
</feature>
<dbReference type="EMBL" id="BAAATK010000019">
    <property type="protein sequence ID" value="GAA2440426.1"/>
    <property type="molecule type" value="Genomic_DNA"/>
</dbReference>
<reference evidence="3" key="1">
    <citation type="journal article" date="2019" name="Int. J. Syst. Evol. Microbiol.">
        <title>The Global Catalogue of Microorganisms (GCM) 10K type strain sequencing project: providing services to taxonomists for standard genome sequencing and annotation.</title>
        <authorList>
            <consortium name="The Broad Institute Genomics Platform"/>
            <consortium name="The Broad Institute Genome Sequencing Center for Infectious Disease"/>
            <person name="Wu L."/>
            <person name="Ma J."/>
        </authorList>
    </citation>
    <scope>NUCLEOTIDE SEQUENCE [LARGE SCALE GENOMIC DNA]</scope>
    <source>
        <strain evidence="3">JCM 6922</strain>
    </source>
</reference>
<protein>
    <recommendedName>
        <fullName evidence="4">Secreted protein</fullName>
    </recommendedName>
</protein>
<feature type="region of interest" description="Disordered" evidence="1">
    <location>
        <begin position="1"/>
        <end position="60"/>
    </location>
</feature>
<sequence>MLPGTAEQAPHTGSPPAVRRCHRRNTAQDTERRRSRPLDESAAVRLGGGNPCPRFRALLP</sequence>